<evidence type="ECO:0000256" key="3">
    <source>
        <dbReference type="ARBA" id="ARBA00022605"/>
    </source>
</evidence>
<feature type="binding site" evidence="7">
    <location>
        <position position="180"/>
    </location>
    <ligand>
        <name>substrate</name>
    </ligand>
</feature>
<dbReference type="Gene3D" id="3.10.20.340">
    <property type="entry name" value="ArgJ beta chain, C-terminal domain"/>
    <property type="match status" value="1"/>
</dbReference>
<keyword evidence="4 7" id="KW-0808">Transferase</keyword>
<keyword evidence="2 7" id="KW-0055">Arginine biosynthesis</keyword>
<keyword evidence="7" id="KW-0963">Cytoplasm</keyword>
<comment type="subunit">
    <text evidence="7">Heterotetramer of two alpha and two beta chains.</text>
</comment>
<dbReference type="GO" id="GO:0004358">
    <property type="term" value="F:L-glutamate N-acetyltransferase activity, acting on acetyl-L-ornithine as donor"/>
    <property type="evidence" value="ECO:0007669"/>
    <property type="project" value="UniProtKB-UniRule"/>
</dbReference>
<evidence type="ECO:0000256" key="1">
    <source>
        <dbReference type="ARBA" id="ARBA00006774"/>
    </source>
</evidence>
<dbReference type="HAMAP" id="MF_01106">
    <property type="entry name" value="ArgJ"/>
    <property type="match status" value="1"/>
</dbReference>
<comment type="catalytic activity">
    <reaction evidence="7">
        <text>N(2)-acetyl-L-ornithine + L-glutamate = N-acetyl-L-glutamate + L-ornithine</text>
        <dbReference type="Rhea" id="RHEA:15349"/>
        <dbReference type="ChEBI" id="CHEBI:29985"/>
        <dbReference type="ChEBI" id="CHEBI:44337"/>
        <dbReference type="ChEBI" id="CHEBI:46911"/>
        <dbReference type="ChEBI" id="CHEBI:57805"/>
        <dbReference type="EC" id="2.3.1.35"/>
    </reaction>
</comment>
<comment type="function">
    <text evidence="7">Catalyzes two activities which are involved in the cyclic version of arginine biosynthesis: the synthesis of N-acetylglutamate from glutamate and acetyl-CoA as the acetyl donor, and of ornithine by transacetylation between N(2)-acetylornithine and glutamate.</text>
</comment>
<gene>
    <name evidence="7" type="primary">argJ</name>
    <name evidence="8" type="ORF">AKJ57_01650</name>
</gene>
<comment type="caution">
    <text evidence="8">The sequence shown here is derived from an EMBL/GenBank/DDBJ whole genome shotgun (WGS) entry which is preliminary data.</text>
</comment>
<comment type="pathway">
    <text evidence="7">Amino-acid biosynthesis; L-arginine biosynthesis; N(2)-acetyl-L-ornithine from L-glutamate: step 1/4.</text>
</comment>
<comment type="caution">
    <text evidence="7">Lacks conserved residue(s) required for the propagation of feature annotation.</text>
</comment>
<feature type="active site" description="Nucleophile" evidence="7">
    <location>
        <position position="192"/>
    </location>
</feature>
<keyword evidence="6 7" id="KW-0012">Acyltransferase</keyword>
<feature type="chain" id="PRO_5023368230" description="Arginine biosynthesis bifunctional protein ArgJ alpha chain" evidence="7">
    <location>
        <begin position="1"/>
        <end position="191"/>
    </location>
</feature>
<sequence>MISEVKGGLTAVPGYRAAGVRSEIKEEGPDLLLLASERGPVPAAGLFTSNRVQAAPVQVSKKHLEDQRLGAIVANSGCANAFTGREGVRKARQMAEFAADSLDLKPGDVGVASTGLIGSQLPIDKIEEGIKKAKEELSNSWEAGTESARALMTTDTVVKEIAITVELEDDSKVTIGGAAKGAGMIHPDLHATMLVILVTDAYSTSAGLRTTLQTAADQSFNMTTVDRDTSTNDTVFALANGLAENERITKKSPSENFQKGLNYVTRELAKMIARDGEGATHLVEVRVEGAKDDEDASKAARAVAGSNLLKAAIFGKDPNWGRIAAALGYSGATFSPSRISFSLLGGGSEAPLVLKGEPLPDDAIDAGEELLEEEEIQIYIDLGEGEGSATAWGCDLSKDYVEINSRYRV</sequence>
<feature type="binding site" evidence="7">
    <location>
        <position position="404"/>
    </location>
    <ligand>
        <name>substrate</name>
    </ligand>
</feature>
<evidence type="ECO:0000256" key="7">
    <source>
        <dbReference type="HAMAP-Rule" id="MF_01106"/>
    </source>
</evidence>
<dbReference type="PANTHER" id="PTHR23100:SF0">
    <property type="entry name" value="ARGININE BIOSYNTHESIS BIFUNCTIONAL PROTEIN ARGJ, MITOCHONDRIAL"/>
    <property type="match status" value="1"/>
</dbReference>
<comment type="catalytic activity">
    <reaction evidence="7">
        <text>L-glutamate + acetyl-CoA = N-acetyl-L-glutamate + CoA + H(+)</text>
        <dbReference type="Rhea" id="RHEA:24292"/>
        <dbReference type="ChEBI" id="CHEBI:15378"/>
        <dbReference type="ChEBI" id="CHEBI:29985"/>
        <dbReference type="ChEBI" id="CHEBI:44337"/>
        <dbReference type="ChEBI" id="CHEBI:57287"/>
        <dbReference type="ChEBI" id="CHEBI:57288"/>
        <dbReference type="EC" id="2.3.1.1"/>
    </reaction>
</comment>
<organism evidence="8 9">
    <name type="scientific">candidate division MSBL1 archaeon SCGC-AAA259A05</name>
    <dbReference type="NCBI Taxonomy" id="1698259"/>
    <lineage>
        <taxon>Archaea</taxon>
        <taxon>Methanobacteriati</taxon>
        <taxon>Methanobacteriota</taxon>
        <taxon>candidate division MSBL1</taxon>
    </lineage>
</organism>
<dbReference type="UniPathway" id="UPA00068">
    <property type="reaction ID" value="UER00106"/>
</dbReference>
<proteinExistence type="inferred from homology"/>
<dbReference type="InterPro" id="IPR002813">
    <property type="entry name" value="Arg_biosynth_ArgJ"/>
</dbReference>
<dbReference type="PANTHER" id="PTHR23100">
    <property type="entry name" value="ARGININE BIOSYNTHESIS BIFUNCTIONAL PROTEIN ARGJ"/>
    <property type="match status" value="1"/>
</dbReference>
<comment type="similarity">
    <text evidence="1 7">Belongs to the ArgJ family.</text>
</comment>
<feature type="site" description="Cleavage; by autolysis" evidence="7">
    <location>
        <begin position="191"/>
        <end position="192"/>
    </location>
</feature>
<dbReference type="Pfam" id="PF01960">
    <property type="entry name" value="ArgJ"/>
    <property type="match status" value="1"/>
</dbReference>
<comment type="subcellular location">
    <subcellularLocation>
        <location evidence="7">Cytoplasm</location>
    </subcellularLocation>
</comment>
<feature type="binding site" evidence="7">
    <location>
        <position position="153"/>
    </location>
    <ligand>
        <name>substrate</name>
    </ligand>
</feature>
<evidence type="ECO:0000256" key="5">
    <source>
        <dbReference type="ARBA" id="ARBA00022813"/>
    </source>
</evidence>
<feature type="site" description="Involved in the stabilization of negative charge on the oxyanion by the formation of the oxyanion hole" evidence="7">
    <location>
        <position position="114"/>
    </location>
</feature>
<dbReference type="EMBL" id="LHXJ01000012">
    <property type="protein sequence ID" value="KXA91333.1"/>
    <property type="molecule type" value="Genomic_DNA"/>
</dbReference>
<keyword evidence="9" id="KW-1185">Reference proteome</keyword>
<name>A0A133UAW1_9EURY</name>
<comment type="pathway">
    <text evidence="7">Amino-acid biosynthesis; L-arginine biosynthesis; L-ornithine and N-acetyl-L-glutamate from L-glutamate and N(2)-acetyl-L-ornithine (cyclic): step 1/1.</text>
</comment>
<dbReference type="CDD" id="cd02152">
    <property type="entry name" value="OAT"/>
    <property type="match status" value="1"/>
</dbReference>
<keyword evidence="5 7" id="KW-0068">Autocatalytic cleavage</keyword>
<evidence type="ECO:0000256" key="6">
    <source>
        <dbReference type="ARBA" id="ARBA00023315"/>
    </source>
</evidence>
<feature type="site" description="Involved in the stabilization of negative charge on the oxyanion by the formation of the oxyanion hole" evidence="7">
    <location>
        <position position="115"/>
    </location>
</feature>
<feature type="binding site" evidence="7">
    <location>
        <position position="277"/>
    </location>
    <ligand>
        <name>substrate</name>
    </ligand>
</feature>
<dbReference type="Gene3D" id="3.60.70.12">
    <property type="entry name" value="L-amino peptidase D-ALA esterase/amidase"/>
    <property type="match status" value="1"/>
</dbReference>
<dbReference type="AlphaFoldDB" id="A0A133UAW1"/>
<evidence type="ECO:0000313" key="9">
    <source>
        <dbReference type="Proteomes" id="UP000070163"/>
    </source>
</evidence>
<keyword evidence="3 7" id="KW-0028">Amino-acid biosynthesis</keyword>
<dbReference type="Proteomes" id="UP000070163">
    <property type="component" value="Unassembled WGS sequence"/>
</dbReference>
<dbReference type="Gene3D" id="3.30.2330.10">
    <property type="entry name" value="arginine biosynthesis bifunctional protein suprefamily"/>
    <property type="match status" value="1"/>
</dbReference>
<dbReference type="GO" id="GO:0005737">
    <property type="term" value="C:cytoplasm"/>
    <property type="evidence" value="ECO:0007669"/>
    <property type="project" value="UniProtKB-SubCell"/>
</dbReference>
<dbReference type="EC" id="2.3.1.35" evidence="7"/>
<dbReference type="FunFam" id="3.10.20.340:FF:000001">
    <property type="entry name" value="Arginine biosynthesis bifunctional protein ArgJ, chloroplastic"/>
    <property type="match status" value="1"/>
</dbReference>
<dbReference type="SUPFAM" id="SSF56266">
    <property type="entry name" value="DmpA/ArgJ-like"/>
    <property type="match status" value="1"/>
</dbReference>
<feature type="binding site" evidence="7">
    <location>
        <position position="192"/>
    </location>
    <ligand>
        <name>substrate</name>
    </ligand>
</feature>
<dbReference type="GO" id="GO:0004042">
    <property type="term" value="F:L-glutamate N-acetyltransferase activity"/>
    <property type="evidence" value="ECO:0007669"/>
    <property type="project" value="UniProtKB-UniRule"/>
</dbReference>
<dbReference type="PATRIC" id="fig|1698259.3.peg.162"/>
<dbReference type="EC" id="2.3.1.1" evidence="7"/>
<evidence type="ECO:0000313" key="8">
    <source>
        <dbReference type="EMBL" id="KXA91333.1"/>
    </source>
</evidence>
<reference evidence="8 9" key="1">
    <citation type="journal article" date="2016" name="Sci. Rep.">
        <title>Metabolic traits of an uncultured archaeal lineage -MSBL1- from brine pools of the Red Sea.</title>
        <authorList>
            <person name="Mwirichia R."/>
            <person name="Alam I."/>
            <person name="Rashid M."/>
            <person name="Vinu M."/>
            <person name="Ba-Alawi W."/>
            <person name="Anthony Kamau A."/>
            <person name="Kamanda Ngugi D."/>
            <person name="Goker M."/>
            <person name="Klenk H.P."/>
            <person name="Bajic V."/>
            <person name="Stingl U."/>
        </authorList>
    </citation>
    <scope>NUCLEOTIDE SEQUENCE [LARGE SCALE GENOMIC DNA]</scope>
    <source>
        <strain evidence="8">SCGC-AAA259A05</strain>
    </source>
</reference>
<dbReference type="GO" id="GO:0006592">
    <property type="term" value="P:ornithine biosynthetic process"/>
    <property type="evidence" value="ECO:0007669"/>
    <property type="project" value="TreeGrafter"/>
</dbReference>
<evidence type="ECO:0000256" key="2">
    <source>
        <dbReference type="ARBA" id="ARBA00022571"/>
    </source>
</evidence>
<dbReference type="NCBIfam" id="TIGR00120">
    <property type="entry name" value="ArgJ"/>
    <property type="match status" value="1"/>
</dbReference>
<dbReference type="GO" id="GO:0006526">
    <property type="term" value="P:L-arginine biosynthetic process"/>
    <property type="evidence" value="ECO:0007669"/>
    <property type="project" value="UniProtKB-UniRule"/>
</dbReference>
<feature type="chain" id="PRO_5023368229" description="Arginine biosynthesis bifunctional protein ArgJ beta chain" evidence="7">
    <location>
        <begin position="192"/>
        <end position="409"/>
    </location>
</feature>
<accession>A0A133UAW1</accession>
<protein>
    <recommendedName>
        <fullName evidence="7">Arginine biosynthesis bifunctional protein ArgJ</fullName>
    </recommendedName>
    <domain>
        <recommendedName>
            <fullName evidence="7">Glutamate N-acetyltransferase</fullName>
            <ecNumber evidence="7">2.3.1.35</ecNumber>
        </recommendedName>
        <alternativeName>
            <fullName evidence="7">Ornithine acetyltransferase</fullName>
            <shortName evidence="7">OATase</shortName>
        </alternativeName>
        <alternativeName>
            <fullName evidence="7">Ornithine transacetylase</fullName>
        </alternativeName>
    </domain>
    <domain>
        <recommendedName>
            <fullName evidence="7">Amino-acid acetyltransferase</fullName>
            <ecNumber evidence="7">2.3.1.1</ecNumber>
        </recommendedName>
        <alternativeName>
            <fullName evidence="7">N-acetylglutamate synthase</fullName>
            <shortName evidence="7">AGSase</shortName>
        </alternativeName>
    </domain>
    <component>
        <recommendedName>
            <fullName evidence="7">Arginine biosynthesis bifunctional protein ArgJ alpha chain</fullName>
        </recommendedName>
    </component>
    <component>
        <recommendedName>
            <fullName evidence="7">Arginine biosynthesis bifunctional protein ArgJ beta chain</fullName>
        </recommendedName>
    </component>
</protein>
<evidence type="ECO:0000256" key="4">
    <source>
        <dbReference type="ARBA" id="ARBA00022679"/>
    </source>
</evidence>
<keyword evidence="7" id="KW-0511">Multifunctional enzyme</keyword>
<dbReference type="InterPro" id="IPR016117">
    <property type="entry name" value="ArgJ-like_dom_sf"/>
</dbReference>
<dbReference type="NCBIfam" id="NF003802">
    <property type="entry name" value="PRK05388.1"/>
    <property type="match status" value="1"/>
</dbReference>
<dbReference type="InterPro" id="IPR042195">
    <property type="entry name" value="ArgJ_beta_C"/>
</dbReference>